<dbReference type="RefSeq" id="WP_235131942.1">
    <property type="nucleotide sequence ID" value="NZ_JACSGT010000001.1"/>
</dbReference>
<feature type="transmembrane region" description="Helical" evidence="1">
    <location>
        <begin position="20"/>
        <end position="42"/>
    </location>
</feature>
<keyword evidence="3" id="KW-1185">Reference proteome</keyword>
<feature type="transmembrane region" description="Helical" evidence="1">
    <location>
        <begin position="77"/>
        <end position="95"/>
    </location>
</feature>
<name>A0ABS9C2D6_9FLAO</name>
<keyword evidence="1" id="KW-1133">Transmembrane helix</keyword>
<sequence>MKSENKGVLIQRMTQAQRNFIASPATGLMIYQTDATAGFYFYNGNAWTSLSGNGDNLGNHTATQALTSYVTFQMLKVNFFLFLNIIWLIFLFVIYNSKSLP</sequence>
<evidence type="ECO:0000313" key="3">
    <source>
        <dbReference type="Proteomes" id="UP001430374"/>
    </source>
</evidence>
<comment type="caution">
    <text evidence="2">The sequence shown here is derived from an EMBL/GenBank/DDBJ whole genome shotgun (WGS) entry which is preliminary data.</text>
</comment>
<dbReference type="Proteomes" id="UP001430374">
    <property type="component" value="Unassembled WGS sequence"/>
</dbReference>
<organism evidence="2 3">
    <name type="scientific">Chryseobacterium indicum</name>
    <dbReference type="NCBI Taxonomy" id="2766954"/>
    <lineage>
        <taxon>Bacteria</taxon>
        <taxon>Pseudomonadati</taxon>
        <taxon>Bacteroidota</taxon>
        <taxon>Flavobacteriia</taxon>
        <taxon>Flavobacteriales</taxon>
        <taxon>Weeksellaceae</taxon>
        <taxon>Chryseobacterium group</taxon>
        <taxon>Chryseobacterium</taxon>
    </lineage>
</organism>
<evidence type="ECO:0000256" key="1">
    <source>
        <dbReference type="SAM" id="Phobius"/>
    </source>
</evidence>
<keyword evidence="1" id="KW-0812">Transmembrane</keyword>
<accession>A0ABS9C2D6</accession>
<evidence type="ECO:0000313" key="2">
    <source>
        <dbReference type="EMBL" id="MCF2218721.1"/>
    </source>
</evidence>
<keyword evidence="1" id="KW-0472">Membrane</keyword>
<proteinExistence type="predicted"/>
<reference evidence="2" key="1">
    <citation type="submission" date="2021-08" db="EMBL/GenBank/DDBJ databases">
        <title>Complete genome sequence of Chryseobacterium sp strain PS-8.</title>
        <authorList>
            <person name="Das S.K."/>
        </authorList>
    </citation>
    <scope>NUCLEOTIDE SEQUENCE</scope>
    <source>
        <strain evidence="2">PS-8</strain>
    </source>
</reference>
<gene>
    <name evidence="2" type="ORF">H9Q08_05335</name>
</gene>
<dbReference type="EMBL" id="JACSGT010000001">
    <property type="protein sequence ID" value="MCF2218721.1"/>
    <property type="molecule type" value="Genomic_DNA"/>
</dbReference>
<protein>
    <submittedName>
        <fullName evidence="2">Uncharacterized protein</fullName>
    </submittedName>
</protein>